<evidence type="ECO:0000313" key="3">
    <source>
        <dbReference type="Proteomes" id="UP000032120"/>
    </source>
</evidence>
<dbReference type="OrthoDB" id="9805770at2"/>
<dbReference type="InterPro" id="IPR000089">
    <property type="entry name" value="Biotin_lipoyl"/>
</dbReference>
<keyword evidence="3" id="KW-1185">Reference proteome</keyword>
<reference evidence="2 3" key="1">
    <citation type="submission" date="2015-01" db="EMBL/GenBank/DDBJ databases">
        <title>Draft genome sequence of Leucobacter komagatae strain VKM ST2845.</title>
        <authorList>
            <person name="Karlyshev A.V."/>
            <person name="Kudryashova E.B."/>
        </authorList>
    </citation>
    <scope>NUCLEOTIDE SEQUENCE [LARGE SCALE GENOMIC DNA]</scope>
    <source>
        <strain evidence="2 3">VKM ST2845</strain>
    </source>
</reference>
<evidence type="ECO:0000313" key="2">
    <source>
        <dbReference type="EMBL" id="KIP53400.1"/>
    </source>
</evidence>
<dbReference type="EMBL" id="JXSQ01000003">
    <property type="protein sequence ID" value="KIP53400.1"/>
    <property type="molecule type" value="Genomic_DNA"/>
</dbReference>
<feature type="domain" description="Lipoyl-binding" evidence="1">
    <location>
        <begin position="1"/>
        <end position="75"/>
    </location>
</feature>
<dbReference type="Pfam" id="PF00364">
    <property type="entry name" value="Biotin_lipoyl"/>
    <property type="match status" value="1"/>
</dbReference>
<dbReference type="SUPFAM" id="SSF51230">
    <property type="entry name" value="Single hybrid motif"/>
    <property type="match status" value="1"/>
</dbReference>
<accession>A0A0D0H857</accession>
<sequence>MDVNLTKDLLGDEEEADLGEWLVADGDTVAEGQAIASIETSKLVSELVAPAAGVIALKKEEGDLVSLDETIATIE</sequence>
<dbReference type="Gene3D" id="2.40.50.100">
    <property type="match status" value="1"/>
</dbReference>
<comment type="caution">
    <text evidence="2">The sequence shown here is derived from an EMBL/GenBank/DDBJ whole genome shotgun (WGS) entry which is preliminary data.</text>
</comment>
<proteinExistence type="predicted"/>
<dbReference type="PROSITE" id="PS50968">
    <property type="entry name" value="BIOTINYL_LIPOYL"/>
    <property type="match status" value="1"/>
</dbReference>
<dbReference type="Proteomes" id="UP000032120">
    <property type="component" value="Unassembled WGS sequence"/>
</dbReference>
<dbReference type="RefSeq" id="WP_042543138.1">
    <property type="nucleotide sequence ID" value="NZ_JXSQ01000003.1"/>
</dbReference>
<gene>
    <name evidence="2" type="ORF">SD72_04085</name>
</gene>
<organism evidence="2 3">
    <name type="scientific">Leucobacter komagatae</name>
    <dbReference type="NCBI Taxonomy" id="55969"/>
    <lineage>
        <taxon>Bacteria</taxon>
        <taxon>Bacillati</taxon>
        <taxon>Actinomycetota</taxon>
        <taxon>Actinomycetes</taxon>
        <taxon>Micrococcales</taxon>
        <taxon>Microbacteriaceae</taxon>
        <taxon>Leucobacter</taxon>
    </lineage>
</organism>
<dbReference type="AlphaFoldDB" id="A0A0D0H857"/>
<protein>
    <recommendedName>
        <fullName evidence="1">Lipoyl-binding domain-containing protein</fullName>
    </recommendedName>
</protein>
<name>A0A0D0H857_9MICO</name>
<dbReference type="CDD" id="cd06849">
    <property type="entry name" value="lipoyl_domain"/>
    <property type="match status" value="1"/>
</dbReference>
<evidence type="ECO:0000259" key="1">
    <source>
        <dbReference type="PROSITE" id="PS50968"/>
    </source>
</evidence>
<dbReference type="InterPro" id="IPR011053">
    <property type="entry name" value="Single_hybrid_motif"/>
</dbReference>